<proteinExistence type="predicted"/>
<name>A0AAW0F5D6_9TRYP</name>
<keyword evidence="3" id="KW-1185">Reference proteome</keyword>
<comment type="caution">
    <text evidence="2">The sequence shown here is derived from an EMBL/GenBank/DDBJ whole genome shotgun (WGS) entry which is preliminary data.</text>
</comment>
<feature type="compositionally biased region" description="Low complexity" evidence="1">
    <location>
        <begin position="243"/>
        <end position="265"/>
    </location>
</feature>
<sequence length="429" mass="44224">MTARCDVVGAKNLQAAVVPPVLLLYCDLSRDCGASSSGKSVLISSSSGNKPLGNSGAFLGLNIFTKSLEKRNLSGEATAALRTEAFTDVGDGCQWRIEEDAVTLCIRIDFAAAKGRPGASGKSVLLATTGGNKPIGDTGLSCGLNCYYPADKTFDASRLAAGDSVEDQLRIGQSRDMGEGFLVSHPTATEMRVSFRYCAADMADGRTASLPSCTVGDMKVAMHISAPKAARARTERSAPATDAGASSVTPTSTPSQSQSSRATASGDLVVEAGKEEGKVRNVVVVCTAASAPEATAASAAVSHLDGEYLVDLRFDPTQSFGRSSSGKSLTVASTAGFQRVADADGRVVCRLSFNAYRPAPPLSEAEILAAVQAVLSVKPAASLPTLSFKEVLEDVLGALGAVEAMRDVLKPKIKDAVVAYVQAANTTAA</sequence>
<dbReference type="Proteomes" id="UP001430356">
    <property type="component" value="Unassembled WGS sequence"/>
</dbReference>
<evidence type="ECO:0000313" key="3">
    <source>
        <dbReference type="Proteomes" id="UP001430356"/>
    </source>
</evidence>
<accession>A0AAW0F5D6</accession>
<feature type="region of interest" description="Disordered" evidence="1">
    <location>
        <begin position="226"/>
        <end position="265"/>
    </location>
</feature>
<dbReference type="EMBL" id="JAECZO010000010">
    <property type="protein sequence ID" value="KAK7201031.1"/>
    <property type="molecule type" value="Genomic_DNA"/>
</dbReference>
<reference evidence="2 3" key="1">
    <citation type="journal article" date="2021" name="MBio">
        <title>A New Model Trypanosomatid, Novymonas esmeraldas: Genomic Perception of Its 'Candidatus Pandoraea novymonadis' Endosymbiont.</title>
        <authorList>
            <person name="Zakharova A."/>
            <person name="Saura A."/>
            <person name="Butenko A."/>
            <person name="Podesvova L."/>
            <person name="Warmusova S."/>
            <person name="Kostygov A.Y."/>
            <person name="Nenarokova A."/>
            <person name="Lukes J."/>
            <person name="Opperdoes F.R."/>
            <person name="Yurchenko V."/>
        </authorList>
    </citation>
    <scope>NUCLEOTIDE SEQUENCE [LARGE SCALE GENOMIC DNA]</scope>
    <source>
        <strain evidence="2 3">E262AT.01</strain>
    </source>
</reference>
<evidence type="ECO:0000256" key="1">
    <source>
        <dbReference type="SAM" id="MobiDB-lite"/>
    </source>
</evidence>
<protein>
    <submittedName>
        <fullName evidence="2">Uncharacterized protein</fullName>
    </submittedName>
</protein>
<organism evidence="2 3">
    <name type="scientific">Novymonas esmeraldas</name>
    <dbReference type="NCBI Taxonomy" id="1808958"/>
    <lineage>
        <taxon>Eukaryota</taxon>
        <taxon>Discoba</taxon>
        <taxon>Euglenozoa</taxon>
        <taxon>Kinetoplastea</taxon>
        <taxon>Metakinetoplastina</taxon>
        <taxon>Trypanosomatida</taxon>
        <taxon>Trypanosomatidae</taxon>
        <taxon>Novymonas</taxon>
    </lineage>
</organism>
<gene>
    <name evidence="2" type="ORF">NESM_000162900</name>
</gene>
<dbReference type="AlphaFoldDB" id="A0AAW0F5D6"/>
<evidence type="ECO:0000313" key="2">
    <source>
        <dbReference type="EMBL" id="KAK7201031.1"/>
    </source>
</evidence>